<gene>
    <name evidence="1" type="ORF">ACFQS9_07470</name>
</gene>
<dbReference type="Pfam" id="PF04655">
    <property type="entry name" value="APH_6_hur"/>
    <property type="match status" value="1"/>
</dbReference>
<reference evidence="2" key="1">
    <citation type="journal article" date="2019" name="Int. J. Syst. Evol. Microbiol.">
        <title>The Global Catalogue of Microorganisms (GCM) 10K type strain sequencing project: providing services to taxonomists for standard genome sequencing and annotation.</title>
        <authorList>
            <consortium name="The Broad Institute Genomics Platform"/>
            <consortium name="The Broad Institute Genome Sequencing Center for Infectious Disease"/>
            <person name="Wu L."/>
            <person name="Ma J."/>
        </authorList>
    </citation>
    <scope>NUCLEOTIDE SEQUENCE [LARGE SCALE GENOMIC DNA]</scope>
    <source>
        <strain evidence="2">ICMP 19430</strain>
    </source>
</reference>
<sequence>MLTIPDSYGARVRSYAPDAESWLRRLPGLVTRHLDEWGLTRDGTQVWHGYVAIVIPVLLPDRTPAVLKVSYPSKESAKESAALARWDGNGAVRLLRADPADQVILLERLDRTRSLMNVPVAQAIPIWGALMRDLSEVTPGDDFDLLPDLAARWETELPELWRRLGGPCPEWLVEEAVAVCREPAGGPVLVHTDLHFENILAARGGWRAIDPKPLAAVGEFAVAPMLWNRLADLDGRGAELRARCEDLADSAGLDRELSRRWSLAREVDNYLDYLRNGETADAQRSLWVATALAGREDPGVDPTALAAP</sequence>
<dbReference type="InterPro" id="IPR006748">
    <property type="entry name" value="NH2Glyco/OHUrea_AB-resist_kin"/>
</dbReference>
<dbReference type="RefSeq" id="WP_378403020.1">
    <property type="nucleotide sequence ID" value="NZ_JBHTCS010000009.1"/>
</dbReference>
<dbReference type="EMBL" id="JBHTCS010000009">
    <property type="protein sequence ID" value="MFC7447727.1"/>
    <property type="molecule type" value="Genomic_DNA"/>
</dbReference>
<accession>A0ABW2RV80</accession>
<evidence type="ECO:0000313" key="1">
    <source>
        <dbReference type="EMBL" id="MFC7447727.1"/>
    </source>
</evidence>
<dbReference type="Proteomes" id="UP001596484">
    <property type="component" value="Unassembled WGS sequence"/>
</dbReference>
<organism evidence="1 2">
    <name type="scientific">Rhodococcus daqingensis</name>
    <dbReference type="NCBI Taxonomy" id="2479363"/>
    <lineage>
        <taxon>Bacteria</taxon>
        <taxon>Bacillati</taxon>
        <taxon>Actinomycetota</taxon>
        <taxon>Actinomycetes</taxon>
        <taxon>Mycobacteriales</taxon>
        <taxon>Nocardiaceae</taxon>
        <taxon>Rhodococcus</taxon>
    </lineage>
</organism>
<dbReference type="SUPFAM" id="SSF56112">
    <property type="entry name" value="Protein kinase-like (PK-like)"/>
    <property type="match status" value="1"/>
</dbReference>
<name>A0ABW2RV80_9NOCA</name>
<dbReference type="InterPro" id="IPR011009">
    <property type="entry name" value="Kinase-like_dom_sf"/>
</dbReference>
<protein>
    <submittedName>
        <fullName evidence="1">Aminoglycoside phosphotransferase family protein</fullName>
    </submittedName>
</protein>
<comment type="caution">
    <text evidence="1">The sequence shown here is derived from an EMBL/GenBank/DDBJ whole genome shotgun (WGS) entry which is preliminary data.</text>
</comment>
<evidence type="ECO:0000313" key="2">
    <source>
        <dbReference type="Proteomes" id="UP001596484"/>
    </source>
</evidence>
<keyword evidence="2" id="KW-1185">Reference proteome</keyword>
<proteinExistence type="predicted"/>